<evidence type="ECO:0008006" key="4">
    <source>
        <dbReference type="Google" id="ProtNLM"/>
    </source>
</evidence>
<dbReference type="GO" id="GO:0072686">
    <property type="term" value="C:mitotic spindle"/>
    <property type="evidence" value="ECO:0007669"/>
    <property type="project" value="TreeGrafter"/>
</dbReference>
<dbReference type="PANTHER" id="PTHR28006">
    <property type="entry name" value="MONOPOLIN COMPLEX SUBUNIT CSM1"/>
    <property type="match status" value="1"/>
</dbReference>
<dbReference type="PANTHER" id="PTHR28006:SF1">
    <property type="entry name" value="MONOPOLIN COMPLEX SUBUNIT CSM1"/>
    <property type="match status" value="1"/>
</dbReference>
<feature type="region of interest" description="Disordered" evidence="1">
    <location>
        <begin position="262"/>
        <end position="281"/>
    </location>
</feature>
<dbReference type="InterPro" id="IPR038608">
    <property type="entry name" value="Csm1/Pcs1_C_sf"/>
</dbReference>
<reference evidence="2 3" key="1">
    <citation type="submission" date="2019-02" db="EMBL/GenBank/DDBJ databases">
        <title>Genome sequencing of the rare red list fungi Hericium alpestre (H. flagellum).</title>
        <authorList>
            <person name="Buettner E."/>
            <person name="Kellner H."/>
        </authorList>
    </citation>
    <scope>NUCLEOTIDE SEQUENCE [LARGE SCALE GENOMIC DNA]</scope>
    <source>
        <strain evidence="2 3">DSM 108284</strain>
    </source>
</reference>
<dbReference type="GO" id="GO:1990644">
    <property type="term" value="F:microtubule site clamp"/>
    <property type="evidence" value="ECO:0007669"/>
    <property type="project" value="TreeGrafter"/>
</dbReference>
<dbReference type="EMBL" id="SFCI01000062">
    <property type="protein sequence ID" value="TFY82978.1"/>
    <property type="molecule type" value="Genomic_DNA"/>
</dbReference>
<dbReference type="Gene3D" id="3.90.1150.80">
    <property type="match status" value="1"/>
</dbReference>
<evidence type="ECO:0000313" key="3">
    <source>
        <dbReference type="Proteomes" id="UP000298061"/>
    </source>
</evidence>
<dbReference type="GO" id="GO:0051315">
    <property type="term" value="P:attachment of mitotic spindle microtubules to kinetochore"/>
    <property type="evidence" value="ECO:0007669"/>
    <property type="project" value="TreeGrafter"/>
</dbReference>
<dbReference type="STRING" id="135208.A0A4Z0ABK1"/>
<proteinExistence type="predicted"/>
<dbReference type="InterPro" id="IPR040349">
    <property type="entry name" value="Csm1/Pcs1"/>
</dbReference>
<sequence>MSDIDEIDGYDPTTPYKPVPANKKRKLPDSSGAPSNATSKPASKVNATATTSKARKATRPSPETLPGTDDEDGIEALTCKGAPSRAQAKGKKPEVVPAKVNGASSSRSSEGPTAREVERLRKQLREVTTQRDKLSEQVKEWITIRQTEAEVALEFEKAQSEAANRAKDGLIQELTSQMARIEPMIESGRTSTLHFLTQDAANQAKHTVEKEVERLRGVIKDKDTLISQRDARIAELEQTVSEKDVELKLEIDRCSELQAKVGREPPAAARSRAAPDAAHNDPKNGAVIRLYEDMTNLLVTNIRIEKSAYFDLEDQTFSCVFTHNETKASLSFILERQWVPTASQDNTSSPPPPIRSRDQLSIMVRYTPLNLDKEPAEFKETIEFLGDVFTFSEDQMDVFFNSIRDYLEKCGQDNSKDKPIVVDDDGD</sequence>
<dbReference type="GO" id="GO:0005730">
    <property type="term" value="C:nucleolus"/>
    <property type="evidence" value="ECO:0007669"/>
    <property type="project" value="TreeGrafter"/>
</dbReference>
<dbReference type="Proteomes" id="UP000298061">
    <property type="component" value="Unassembled WGS sequence"/>
</dbReference>
<evidence type="ECO:0000256" key="1">
    <source>
        <dbReference type="SAM" id="MobiDB-lite"/>
    </source>
</evidence>
<protein>
    <recommendedName>
        <fullName evidence="4">Monopolin complex subunit Csm1/Pcs1 C-terminal domain-containing protein</fullName>
    </recommendedName>
</protein>
<dbReference type="OrthoDB" id="3216420at2759"/>
<dbReference type="GO" id="GO:0034506">
    <property type="term" value="C:chromosome, centromeric core domain"/>
    <property type="evidence" value="ECO:0007669"/>
    <property type="project" value="TreeGrafter"/>
</dbReference>
<dbReference type="GO" id="GO:0045144">
    <property type="term" value="P:meiotic sister chromatid segregation"/>
    <property type="evidence" value="ECO:0007669"/>
    <property type="project" value="TreeGrafter"/>
</dbReference>
<feature type="region of interest" description="Disordered" evidence="1">
    <location>
        <begin position="1"/>
        <end position="117"/>
    </location>
</feature>
<name>A0A4Z0ABK1_9AGAM</name>
<feature type="compositionally biased region" description="Polar residues" evidence="1">
    <location>
        <begin position="32"/>
        <end position="41"/>
    </location>
</feature>
<evidence type="ECO:0000313" key="2">
    <source>
        <dbReference type="EMBL" id="TFY82978.1"/>
    </source>
</evidence>
<feature type="compositionally biased region" description="Polar residues" evidence="1">
    <location>
        <begin position="102"/>
        <end position="111"/>
    </location>
</feature>
<feature type="compositionally biased region" description="Low complexity" evidence="1">
    <location>
        <begin position="264"/>
        <end position="277"/>
    </location>
</feature>
<keyword evidence="3" id="KW-1185">Reference proteome</keyword>
<accession>A0A4Z0ABK1</accession>
<organism evidence="2 3">
    <name type="scientific">Hericium alpestre</name>
    <dbReference type="NCBI Taxonomy" id="135208"/>
    <lineage>
        <taxon>Eukaryota</taxon>
        <taxon>Fungi</taxon>
        <taxon>Dikarya</taxon>
        <taxon>Basidiomycota</taxon>
        <taxon>Agaricomycotina</taxon>
        <taxon>Agaricomycetes</taxon>
        <taxon>Russulales</taxon>
        <taxon>Hericiaceae</taxon>
        <taxon>Hericium</taxon>
    </lineage>
</organism>
<gene>
    <name evidence="2" type="ORF">EWM64_g1024</name>
</gene>
<comment type="caution">
    <text evidence="2">The sequence shown here is derived from an EMBL/GenBank/DDBJ whole genome shotgun (WGS) entry which is preliminary data.</text>
</comment>
<dbReference type="CDD" id="cd23787">
    <property type="entry name" value="RWD_CSM1"/>
    <property type="match status" value="1"/>
</dbReference>
<dbReference type="GO" id="GO:0033551">
    <property type="term" value="C:monopolin complex"/>
    <property type="evidence" value="ECO:0007669"/>
    <property type="project" value="InterPro"/>
</dbReference>
<dbReference type="AlphaFoldDB" id="A0A4Z0ABK1"/>